<feature type="region of interest" description="Disordered" evidence="1">
    <location>
        <begin position="125"/>
        <end position="200"/>
    </location>
</feature>
<accession>A0A2P6NTC7</accession>
<reference evidence="2 3" key="1">
    <citation type="journal article" date="2018" name="Genome Biol. Evol.">
        <title>Multiple Roots of Fruiting Body Formation in Amoebozoa.</title>
        <authorList>
            <person name="Hillmann F."/>
            <person name="Forbes G."/>
            <person name="Novohradska S."/>
            <person name="Ferling I."/>
            <person name="Riege K."/>
            <person name="Groth M."/>
            <person name="Westermann M."/>
            <person name="Marz M."/>
            <person name="Spaller T."/>
            <person name="Winckler T."/>
            <person name="Schaap P."/>
            <person name="Glockner G."/>
        </authorList>
    </citation>
    <scope>NUCLEOTIDE SEQUENCE [LARGE SCALE GENOMIC DNA]</scope>
    <source>
        <strain evidence="2 3">Jena</strain>
    </source>
</reference>
<protein>
    <submittedName>
        <fullName evidence="2">Uncharacterized protein</fullName>
    </submittedName>
</protein>
<keyword evidence="3" id="KW-1185">Reference proteome</keyword>
<dbReference type="EMBL" id="MDYQ01000022">
    <property type="protein sequence ID" value="PRP87227.1"/>
    <property type="molecule type" value="Genomic_DNA"/>
</dbReference>
<comment type="caution">
    <text evidence="2">The sequence shown here is derived from an EMBL/GenBank/DDBJ whole genome shotgun (WGS) entry which is preliminary data.</text>
</comment>
<name>A0A2P6NTC7_9EUKA</name>
<gene>
    <name evidence="2" type="ORF">PROFUN_01489</name>
</gene>
<sequence>MKTESIFGSFRQTKRWNSITALLRENKVMLGRWLSPVDLSKGSFELSDEKPTVVPEAWLRDGMAIPGKIMKSKSKTMVEFDLNDAEVQSGIVNWYNWHKKNGSKISDKAFGHEYVTLQKKSYVWEAEDTSEEEETAEDSPKRRKTTPKKTPTKETTPKKADSKKTTPKKTPTKETTPKKTPTKETTPKKTTPKKTTSKKN</sequence>
<dbReference type="InParanoid" id="A0A2P6NTC7"/>
<feature type="compositionally biased region" description="Basic and acidic residues" evidence="1">
    <location>
        <begin position="171"/>
        <end position="187"/>
    </location>
</feature>
<evidence type="ECO:0000256" key="1">
    <source>
        <dbReference type="SAM" id="MobiDB-lite"/>
    </source>
</evidence>
<feature type="compositionally biased region" description="Acidic residues" evidence="1">
    <location>
        <begin position="125"/>
        <end position="137"/>
    </location>
</feature>
<proteinExistence type="predicted"/>
<dbReference type="AlphaFoldDB" id="A0A2P6NTC7"/>
<evidence type="ECO:0000313" key="2">
    <source>
        <dbReference type="EMBL" id="PRP87227.1"/>
    </source>
</evidence>
<feature type="compositionally biased region" description="Basic residues" evidence="1">
    <location>
        <begin position="190"/>
        <end position="200"/>
    </location>
</feature>
<organism evidence="2 3">
    <name type="scientific">Planoprotostelium fungivorum</name>
    <dbReference type="NCBI Taxonomy" id="1890364"/>
    <lineage>
        <taxon>Eukaryota</taxon>
        <taxon>Amoebozoa</taxon>
        <taxon>Evosea</taxon>
        <taxon>Variosea</taxon>
        <taxon>Cavosteliida</taxon>
        <taxon>Cavosteliaceae</taxon>
        <taxon>Planoprotostelium</taxon>
    </lineage>
</organism>
<dbReference type="Proteomes" id="UP000241769">
    <property type="component" value="Unassembled WGS sequence"/>
</dbReference>
<feature type="compositionally biased region" description="Basic and acidic residues" evidence="1">
    <location>
        <begin position="151"/>
        <end position="164"/>
    </location>
</feature>
<evidence type="ECO:0000313" key="3">
    <source>
        <dbReference type="Proteomes" id="UP000241769"/>
    </source>
</evidence>